<name>A0A3M9MR32_9BACT</name>
<feature type="signal peptide" evidence="1">
    <location>
        <begin position="1"/>
        <end position="27"/>
    </location>
</feature>
<feature type="chain" id="PRO_5017987516" evidence="1">
    <location>
        <begin position="28"/>
        <end position="356"/>
    </location>
</feature>
<comment type="caution">
    <text evidence="3">The sequence shown here is derived from an EMBL/GenBank/DDBJ whole genome shotgun (WGS) entry which is preliminary data.</text>
</comment>
<evidence type="ECO:0000259" key="2">
    <source>
        <dbReference type="Pfam" id="PF18962"/>
    </source>
</evidence>
<keyword evidence="4" id="KW-1185">Reference proteome</keyword>
<dbReference type="Proteomes" id="UP000271010">
    <property type="component" value="Unassembled WGS sequence"/>
</dbReference>
<reference evidence="3 4" key="1">
    <citation type="submission" date="2018-11" db="EMBL/GenBank/DDBJ databases">
        <title>Rufibacter latericius sp. nov., isolated from water in Baiyang Lake.</title>
        <authorList>
            <person name="Yang Y."/>
        </authorList>
    </citation>
    <scope>NUCLEOTIDE SEQUENCE [LARGE SCALE GENOMIC DNA]</scope>
    <source>
        <strain evidence="3 4">MCC P1</strain>
    </source>
</reference>
<protein>
    <submittedName>
        <fullName evidence="3">T9SS C-terminal target domain-containing protein</fullName>
    </submittedName>
</protein>
<organism evidence="3 4">
    <name type="scientific">Rufibacter immobilis</name>
    <dbReference type="NCBI Taxonomy" id="1348778"/>
    <lineage>
        <taxon>Bacteria</taxon>
        <taxon>Pseudomonadati</taxon>
        <taxon>Bacteroidota</taxon>
        <taxon>Cytophagia</taxon>
        <taxon>Cytophagales</taxon>
        <taxon>Hymenobacteraceae</taxon>
        <taxon>Rufibacter</taxon>
    </lineage>
</organism>
<keyword evidence="1" id="KW-0732">Signal</keyword>
<dbReference type="OrthoDB" id="979598at2"/>
<evidence type="ECO:0000256" key="1">
    <source>
        <dbReference type="SAM" id="SignalP"/>
    </source>
</evidence>
<dbReference type="RefSeq" id="WP_123134443.1">
    <property type="nucleotide sequence ID" value="NZ_RJJE01000017.1"/>
</dbReference>
<proteinExistence type="predicted"/>
<feature type="domain" description="Secretion system C-terminal sorting" evidence="2">
    <location>
        <begin position="279"/>
        <end position="355"/>
    </location>
</feature>
<dbReference type="Pfam" id="PF18962">
    <property type="entry name" value="Por_Secre_tail"/>
    <property type="match status" value="1"/>
</dbReference>
<dbReference type="EMBL" id="RJJE01000017">
    <property type="protein sequence ID" value="RNI27976.1"/>
    <property type="molecule type" value="Genomic_DNA"/>
</dbReference>
<evidence type="ECO:0000313" key="4">
    <source>
        <dbReference type="Proteomes" id="UP000271010"/>
    </source>
</evidence>
<evidence type="ECO:0000313" key="3">
    <source>
        <dbReference type="EMBL" id="RNI27976.1"/>
    </source>
</evidence>
<sequence>MKKKQYPIKWLAFLVLLGSLASFGAQAQEKQTPLAPAKPIKAKVKILKEIDGQHYVLDTTLDIKSSQTVEEAMKNLKLDSTAFRKMDIKAITASAYSKIRKPNGLTFSIAHTQDSARSVLLKIPQTDSLLANLQGIHVIGNKTFGIDKANELLSSVTGDVLVLRGNAKADSLRLRSRIIWTDSALTLSADTIFLRDIVRVKTEGDSGAVKVIRFLRSSQEGEAPSVYELQRLSQRKGTHIIIVNPSVIIKEETKEATAKAGKNSKKGEPNKETNLELELYPNPTSGRLKLSFTVQNKSKAKLRVVDSQGKKVYQEDLGTVQGAFSKELDLSRYGRGAYVVQVQVGNWSKSGKVIVE</sequence>
<gene>
    <name evidence="3" type="ORF">EFA69_17980</name>
</gene>
<dbReference type="AlphaFoldDB" id="A0A3M9MR32"/>
<accession>A0A3M9MR32</accession>
<dbReference type="NCBIfam" id="TIGR04183">
    <property type="entry name" value="Por_Secre_tail"/>
    <property type="match status" value="1"/>
</dbReference>
<dbReference type="InterPro" id="IPR026444">
    <property type="entry name" value="Secre_tail"/>
</dbReference>